<organism evidence="1 2">
    <name type="scientific">Alistipes finegoldii</name>
    <dbReference type="NCBI Taxonomy" id="214856"/>
    <lineage>
        <taxon>Bacteria</taxon>
        <taxon>Pseudomonadati</taxon>
        <taxon>Bacteroidota</taxon>
        <taxon>Bacteroidia</taxon>
        <taxon>Bacteroidales</taxon>
        <taxon>Rikenellaceae</taxon>
        <taxon>Alistipes</taxon>
    </lineage>
</organism>
<dbReference type="Proteomes" id="UP001055105">
    <property type="component" value="Unassembled WGS sequence"/>
</dbReference>
<protein>
    <submittedName>
        <fullName evidence="1">Uncharacterized protein</fullName>
    </submittedName>
</protein>
<dbReference type="EMBL" id="BQOL01000002">
    <property type="protein sequence ID" value="GKI19844.1"/>
    <property type="molecule type" value="Genomic_DNA"/>
</dbReference>
<dbReference type="AlphaFoldDB" id="A0AA37KUA8"/>
<sequence length="53" mass="6262">MTPQELYDWAVENGYEDYNIKIEWDDEYSYGWSEVSKVGLIVTEPDKTITINI</sequence>
<proteinExistence type="predicted"/>
<dbReference type="RefSeq" id="WP_349095688.1">
    <property type="nucleotide sequence ID" value="NZ_JBBNKQ010000042.1"/>
</dbReference>
<evidence type="ECO:0000313" key="1">
    <source>
        <dbReference type="EMBL" id="GKI19844.1"/>
    </source>
</evidence>
<evidence type="ECO:0000313" key="2">
    <source>
        <dbReference type="Proteomes" id="UP001055105"/>
    </source>
</evidence>
<accession>A0AA37KUA8</accession>
<reference evidence="1" key="1">
    <citation type="submission" date="2022-01" db="EMBL/GenBank/DDBJ databases">
        <title>Novel bile acid biosynthetic pathways are enriched in the microbiome of centenarians.</title>
        <authorList>
            <person name="Sato Y."/>
            <person name="Atarashi K."/>
            <person name="Plichta R.D."/>
            <person name="Arai Y."/>
            <person name="Sasajima S."/>
            <person name="Kearney M.S."/>
            <person name="Suda W."/>
            <person name="Takeshita K."/>
            <person name="Sasaki T."/>
            <person name="Okamoto S."/>
            <person name="Skelly N.A."/>
            <person name="Okamura Y."/>
            <person name="Vlamakis H."/>
            <person name="Li Y."/>
            <person name="Tanoue T."/>
            <person name="Takei H."/>
            <person name="Nittono H."/>
            <person name="Narushima S."/>
            <person name="Irie J."/>
            <person name="Itoh H."/>
            <person name="Moriya K."/>
            <person name="Sugiura Y."/>
            <person name="Suematsu M."/>
            <person name="Moritoki N."/>
            <person name="Shibata S."/>
            <person name="Littman R.D."/>
            <person name="Fischbach A.M."/>
            <person name="Uwamino Y."/>
            <person name="Inoue T."/>
            <person name="Honda A."/>
            <person name="Hattori M."/>
            <person name="Murai T."/>
            <person name="Xavier J.R."/>
            <person name="Hirose N."/>
            <person name="Honda K."/>
        </authorList>
    </citation>
    <scope>NUCLEOTIDE SEQUENCE</scope>
    <source>
        <strain evidence="1">CE91-St16</strain>
    </source>
</reference>
<gene>
    <name evidence="1" type="ORF">CE91St16_27520</name>
</gene>
<comment type="caution">
    <text evidence="1">The sequence shown here is derived from an EMBL/GenBank/DDBJ whole genome shotgun (WGS) entry which is preliminary data.</text>
</comment>
<name>A0AA37KUA8_9BACT</name>